<dbReference type="EMBL" id="BMFL01000008">
    <property type="protein sequence ID" value="GGE97819.1"/>
    <property type="molecule type" value="Genomic_DNA"/>
</dbReference>
<sequence length="189" mass="21892">MNYYVDETFSQKNFTKETINESEYENCIFINCDFNSTDLSNMKFINCEFIESNLSNVKLNDTSFQEVTFNACKQIGFNLENSNQFGLRVSFNKCILNDSSFYNLQLKRILFKNCSLQFVDFTDTDLSNSLFDNCNFEHAIFYNTNLTQADLRTSNNFIINTTENKLKGAKIAKENLIGLVQHLGIKVEE</sequence>
<dbReference type="RefSeq" id="WP_072931809.1">
    <property type="nucleotide sequence ID" value="NZ_BMFL01000008.1"/>
</dbReference>
<dbReference type="STRING" id="1434701.SAMN05443634_106177"/>
<dbReference type="OrthoDB" id="67652at2"/>
<proteinExistence type="predicted"/>
<dbReference type="EMBL" id="FRBH01000006">
    <property type="protein sequence ID" value="SHL15598.1"/>
    <property type="molecule type" value="Genomic_DNA"/>
</dbReference>
<dbReference type="PANTHER" id="PTHR42999">
    <property type="entry name" value="ANTIBIOTIC RESISTANCE PROTEIN MCBG"/>
    <property type="match status" value="1"/>
</dbReference>
<reference evidence="1" key="5">
    <citation type="submission" date="2024-05" db="EMBL/GenBank/DDBJ databases">
        <authorList>
            <person name="Sun Q."/>
            <person name="Zhou Y."/>
        </authorList>
    </citation>
    <scope>NUCLEOTIDE SEQUENCE</scope>
    <source>
        <strain evidence="1">CGMCC 1.12707</strain>
    </source>
</reference>
<evidence type="ECO:0000313" key="4">
    <source>
        <dbReference type="Proteomes" id="UP000650994"/>
    </source>
</evidence>
<reference evidence="1" key="1">
    <citation type="journal article" date="2014" name="Int. J. Syst. Evol. Microbiol.">
        <title>Complete genome of a new Firmicutes species belonging to the dominant human colonic microbiota ('Ruminococcus bicirculans') reveals two chromosomes and a selective capacity to utilize plant glucans.</title>
        <authorList>
            <consortium name="NISC Comparative Sequencing Program"/>
            <person name="Wegmann U."/>
            <person name="Louis P."/>
            <person name="Goesmann A."/>
            <person name="Henrissat B."/>
            <person name="Duncan S.H."/>
            <person name="Flint H.J."/>
        </authorList>
    </citation>
    <scope>NUCLEOTIDE SEQUENCE</scope>
    <source>
        <strain evidence="1">CGMCC 1.12707</strain>
    </source>
</reference>
<gene>
    <name evidence="1" type="ORF">GCM10010984_14210</name>
    <name evidence="2" type="ORF">SAMN05443634_106177</name>
</gene>
<dbReference type="Proteomes" id="UP000184120">
    <property type="component" value="Unassembled WGS sequence"/>
</dbReference>
<name>A0A1M6YBI5_9FLAO</name>
<evidence type="ECO:0000313" key="2">
    <source>
        <dbReference type="EMBL" id="SHL15598.1"/>
    </source>
</evidence>
<evidence type="ECO:0000313" key="1">
    <source>
        <dbReference type="EMBL" id="GGE97819.1"/>
    </source>
</evidence>
<dbReference type="Proteomes" id="UP000650994">
    <property type="component" value="Unassembled WGS sequence"/>
</dbReference>
<reference evidence="4" key="4">
    <citation type="journal article" date="2019" name="Int. J. Syst. Evol. Microbiol.">
        <title>The Global Catalogue of Microorganisms (GCM) 10K type strain sequencing project: providing services to taxonomists for standard genome sequencing and annotation.</title>
        <authorList>
            <consortium name="The Broad Institute Genomics Platform"/>
            <consortium name="The Broad Institute Genome Sequencing Center for Infectious Disease"/>
            <person name="Wu L."/>
            <person name="Ma J."/>
        </authorList>
    </citation>
    <scope>NUCLEOTIDE SEQUENCE [LARGE SCALE GENOMIC DNA]</scope>
    <source>
        <strain evidence="4">CGMCC 1.12707</strain>
    </source>
</reference>
<protein>
    <submittedName>
        <fullName evidence="2">Uncharacterized protein YjbI, contains pentapeptide repeats</fullName>
    </submittedName>
</protein>
<keyword evidence="4" id="KW-1185">Reference proteome</keyword>
<dbReference type="SUPFAM" id="SSF141571">
    <property type="entry name" value="Pentapeptide repeat-like"/>
    <property type="match status" value="1"/>
</dbReference>
<dbReference type="AlphaFoldDB" id="A0A1M6YBI5"/>
<organism evidence="2 3">
    <name type="scientific">Chishuiella changwenlii</name>
    <dbReference type="NCBI Taxonomy" id="1434701"/>
    <lineage>
        <taxon>Bacteria</taxon>
        <taxon>Pseudomonadati</taxon>
        <taxon>Bacteroidota</taxon>
        <taxon>Flavobacteriia</taxon>
        <taxon>Flavobacteriales</taxon>
        <taxon>Weeksellaceae</taxon>
        <taxon>Chishuiella</taxon>
    </lineage>
</organism>
<evidence type="ECO:0000313" key="3">
    <source>
        <dbReference type="Proteomes" id="UP000184120"/>
    </source>
</evidence>
<accession>A0A1M6YBI5</accession>
<reference evidence="3" key="2">
    <citation type="submission" date="2016-11" db="EMBL/GenBank/DDBJ databases">
        <authorList>
            <person name="Varghese N."/>
            <person name="Submissions S."/>
        </authorList>
    </citation>
    <scope>NUCLEOTIDE SEQUENCE [LARGE SCALE GENOMIC DNA]</scope>
    <source>
        <strain evidence="3">DSM 27989</strain>
    </source>
</reference>
<dbReference type="Gene3D" id="2.160.20.80">
    <property type="entry name" value="E3 ubiquitin-protein ligase SopA"/>
    <property type="match status" value="1"/>
</dbReference>
<dbReference type="PANTHER" id="PTHR42999:SF1">
    <property type="entry name" value="PENTAPEPTIDE REPEAT-CONTAINING PROTEIN"/>
    <property type="match status" value="1"/>
</dbReference>
<dbReference type="InterPro" id="IPR001646">
    <property type="entry name" value="5peptide_repeat"/>
</dbReference>
<dbReference type="InterPro" id="IPR052949">
    <property type="entry name" value="PA_immunity-related"/>
</dbReference>
<dbReference type="Pfam" id="PF13599">
    <property type="entry name" value="Pentapeptide_4"/>
    <property type="match status" value="2"/>
</dbReference>
<reference evidence="2" key="3">
    <citation type="submission" date="2016-11" db="EMBL/GenBank/DDBJ databases">
        <authorList>
            <person name="Jaros S."/>
            <person name="Januszkiewicz K."/>
            <person name="Wedrychowicz H."/>
        </authorList>
    </citation>
    <scope>NUCLEOTIDE SEQUENCE [LARGE SCALE GENOMIC DNA]</scope>
    <source>
        <strain evidence="2">DSM 27989</strain>
    </source>
</reference>